<dbReference type="OrthoDB" id="3068319at2759"/>
<keyword evidence="3" id="KW-1185">Reference proteome</keyword>
<sequence length="230" mass="25791">MHPFIVAAFSLLICTVYASPVYRDDTIEILKREPEVWHGFVARGIKELFQSGHKCHVTKGSVKDTLGHLTNQTDGYSSTIKHYDIAGGYGGLPAVLKRFSMPKTGKSGKQAAEKFVKNQVEHLCQVNQFLNWGVDRGEGKEGDTYYVVTRKMGMPARKTGLNDDSIKKLQKEAITRYHNDYHVDIQNLRSSNFVYRTLNGNWNAEVIDTSMAKLDKGAKLPEAPEPQSIS</sequence>
<keyword evidence="1" id="KW-0732">Signal</keyword>
<evidence type="ECO:0000313" key="3">
    <source>
        <dbReference type="Proteomes" id="UP000054549"/>
    </source>
</evidence>
<gene>
    <name evidence="2" type="ORF">M378DRAFT_28794</name>
</gene>
<organism evidence="2 3">
    <name type="scientific">Amanita muscaria (strain Koide BX008)</name>
    <dbReference type="NCBI Taxonomy" id="946122"/>
    <lineage>
        <taxon>Eukaryota</taxon>
        <taxon>Fungi</taxon>
        <taxon>Dikarya</taxon>
        <taxon>Basidiomycota</taxon>
        <taxon>Agaricomycotina</taxon>
        <taxon>Agaricomycetes</taxon>
        <taxon>Agaricomycetidae</taxon>
        <taxon>Agaricales</taxon>
        <taxon>Pluteineae</taxon>
        <taxon>Amanitaceae</taxon>
        <taxon>Amanita</taxon>
    </lineage>
</organism>
<dbReference type="AlphaFoldDB" id="A0A0C2WC90"/>
<protein>
    <submittedName>
        <fullName evidence="2">Uncharacterized protein</fullName>
    </submittedName>
</protein>
<name>A0A0C2WC90_AMAMK</name>
<dbReference type="Proteomes" id="UP000054549">
    <property type="component" value="Unassembled WGS sequence"/>
</dbReference>
<evidence type="ECO:0000256" key="1">
    <source>
        <dbReference type="SAM" id="SignalP"/>
    </source>
</evidence>
<feature type="chain" id="PRO_5002157916" evidence="1">
    <location>
        <begin position="19"/>
        <end position="230"/>
    </location>
</feature>
<reference evidence="2 3" key="1">
    <citation type="submission" date="2014-04" db="EMBL/GenBank/DDBJ databases">
        <title>Evolutionary Origins and Diversification of the Mycorrhizal Mutualists.</title>
        <authorList>
            <consortium name="DOE Joint Genome Institute"/>
            <consortium name="Mycorrhizal Genomics Consortium"/>
            <person name="Kohler A."/>
            <person name="Kuo A."/>
            <person name="Nagy L.G."/>
            <person name="Floudas D."/>
            <person name="Copeland A."/>
            <person name="Barry K.W."/>
            <person name="Cichocki N."/>
            <person name="Veneault-Fourrey C."/>
            <person name="LaButti K."/>
            <person name="Lindquist E.A."/>
            <person name="Lipzen A."/>
            <person name="Lundell T."/>
            <person name="Morin E."/>
            <person name="Murat C."/>
            <person name="Riley R."/>
            <person name="Ohm R."/>
            <person name="Sun H."/>
            <person name="Tunlid A."/>
            <person name="Henrissat B."/>
            <person name="Grigoriev I.V."/>
            <person name="Hibbett D.S."/>
            <person name="Martin F."/>
        </authorList>
    </citation>
    <scope>NUCLEOTIDE SEQUENCE [LARGE SCALE GENOMIC DNA]</scope>
    <source>
        <strain evidence="2 3">Koide BX008</strain>
    </source>
</reference>
<accession>A0A0C2WC90</accession>
<proteinExistence type="predicted"/>
<evidence type="ECO:0000313" key="2">
    <source>
        <dbReference type="EMBL" id="KIL54196.1"/>
    </source>
</evidence>
<dbReference type="EMBL" id="KN818887">
    <property type="protein sequence ID" value="KIL54196.1"/>
    <property type="molecule type" value="Genomic_DNA"/>
</dbReference>
<feature type="signal peptide" evidence="1">
    <location>
        <begin position="1"/>
        <end position="18"/>
    </location>
</feature>
<dbReference type="HOGENOM" id="CLU_1204504_0_0_1"/>
<dbReference type="InParanoid" id="A0A0C2WC90"/>